<evidence type="ECO:0000313" key="3">
    <source>
        <dbReference type="EMBL" id="JAS57102.1"/>
    </source>
</evidence>
<protein>
    <submittedName>
        <fullName evidence="3">Uncharacterized protein</fullName>
    </submittedName>
</protein>
<feature type="transmembrane region" description="Helical" evidence="2">
    <location>
        <begin position="120"/>
        <end position="142"/>
    </location>
</feature>
<organism evidence="3">
    <name type="scientific">Cuerna arida</name>
    <dbReference type="NCBI Taxonomy" id="1464854"/>
    <lineage>
        <taxon>Eukaryota</taxon>
        <taxon>Metazoa</taxon>
        <taxon>Ecdysozoa</taxon>
        <taxon>Arthropoda</taxon>
        <taxon>Hexapoda</taxon>
        <taxon>Insecta</taxon>
        <taxon>Pterygota</taxon>
        <taxon>Neoptera</taxon>
        <taxon>Paraneoptera</taxon>
        <taxon>Hemiptera</taxon>
        <taxon>Auchenorrhyncha</taxon>
        <taxon>Membracoidea</taxon>
        <taxon>Cicadellidae</taxon>
        <taxon>Cicadellinae</taxon>
        <taxon>Proconiini</taxon>
        <taxon>Cuerna</taxon>
    </lineage>
</organism>
<dbReference type="AlphaFoldDB" id="A0A1B6G3W1"/>
<reference evidence="3" key="1">
    <citation type="submission" date="2015-11" db="EMBL/GenBank/DDBJ databases">
        <title>De novo transcriptome assembly of four potential Pierce s Disease insect vectors from Arizona vineyards.</title>
        <authorList>
            <person name="Tassone E.E."/>
        </authorList>
    </citation>
    <scope>NUCLEOTIDE SEQUENCE</scope>
</reference>
<evidence type="ECO:0000256" key="2">
    <source>
        <dbReference type="SAM" id="Phobius"/>
    </source>
</evidence>
<keyword evidence="2" id="KW-0472">Membrane</keyword>
<proteinExistence type="predicted"/>
<keyword evidence="2" id="KW-1133">Transmembrane helix</keyword>
<keyword evidence="2" id="KW-0812">Transmembrane</keyword>
<feature type="compositionally biased region" description="Low complexity" evidence="1">
    <location>
        <begin position="86"/>
        <end position="97"/>
    </location>
</feature>
<name>A0A1B6G3W1_9HEMI</name>
<gene>
    <name evidence="3" type="ORF">g.18073</name>
</gene>
<evidence type="ECO:0000256" key="1">
    <source>
        <dbReference type="SAM" id="MobiDB-lite"/>
    </source>
</evidence>
<feature type="region of interest" description="Disordered" evidence="1">
    <location>
        <begin position="73"/>
        <end position="97"/>
    </location>
</feature>
<accession>A0A1B6G3W1</accession>
<feature type="transmembrane region" description="Helical" evidence="2">
    <location>
        <begin position="154"/>
        <end position="172"/>
    </location>
</feature>
<feature type="transmembrane region" description="Helical" evidence="2">
    <location>
        <begin position="33"/>
        <end position="56"/>
    </location>
</feature>
<sequence>MTSQIGTDEDSDFLDQISLSKCFCFISLRVCAIIFSTYMAIWSFTLVFMLLLIVAFPCKEKVKACLVEVEQRQRRQQPQGPGGGDPMQPSQHDPESSAASRGARISRVSLDNIKFCEPSVILFLTCHGFIGSMGLASLVAIFNNNAELLKVSSFVLTLGIVYILIPTLIISFQSKEACQIFCSLFWNILNIYGVWIMWSYYREIRTKSAS</sequence>
<feature type="transmembrane region" description="Helical" evidence="2">
    <location>
        <begin position="184"/>
        <end position="201"/>
    </location>
</feature>
<dbReference type="EMBL" id="GECZ01012667">
    <property type="protein sequence ID" value="JAS57102.1"/>
    <property type="molecule type" value="Transcribed_RNA"/>
</dbReference>